<gene>
    <name evidence="2" type="ORF">D9V28_06055</name>
</gene>
<dbReference type="InterPro" id="IPR000073">
    <property type="entry name" value="AB_hydrolase_1"/>
</dbReference>
<accession>A0A3L7J7D2</accession>
<reference evidence="2 3" key="1">
    <citation type="submission" date="2018-10" db="EMBL/GenBank/DDBJ databases">
        <authorList>
            <person name="Li J."/>
        </authorList>
    </citation>
    <scope>NUCLEOTIDE SEQUENCE [LARGE SCALE GENOMIC DNA]</scope>
    <source>
        <strain evidence="2 3">ZD1-4</strain>
    </source>
</reference>
<dbReference type="EMBL" id="RCWJ01000001">
    <property type="protein sequence ID" value="RLQ86379.1"/>
    <property type="molecule type" value="Genomic_DNA"/>
</dbReference>
<evidence type="ECO:0000313" key="2">
    <source>
        <dbReference type="EMBL" id="RLQ86379.1"/>
    </source>
</evidence>
<dbReference type="AlphaFoldDB" id="A0A3L7J7D2"/>
<dbReference type="InterPro" id="IPR050228">
    <property type="entry name" value="Carboxylesterase_BioH"/>
</dbReference>
<dbReference type="SUPFAM" id="SSF53474">
    <property type="entry name" value="alpha/beta-Hydrolases"/>
    <property type="match status" value="1"/>
</dbReference>
<sequence>MSSFVTTESGDRIAFDRRGTGPALIFVAGAGPWREIDSGTSQTGELLAGKGFTTVVYDRPGRGESVAEGPFTLERELSALAALIDEVGGSAVLCGHSSGCSISLLAAARGLPIAGLALWEAPLAPPHSGADDFADELRHLITAGELENALSFYMRDMPPEILDIVKTIPAMIGQAATLQPDADSLAWAESAPLSDLLSERRMPVLAMVGTSSFDDVMVPAAEMIVTEIPNAEWKRVPGANHDWEPGPMADELAEFLARIPR</sequence>
<organism evidence="2 3">
    <name type="scientific">Mycetocola zhadangensis</name>
    <dbReference type="NCBI Taxonomy" id="1164595"/>
    <lineage>
        <taxon>Bacteria</taxon>
        <taxon>Bacillati</taxon>
        <taxon>Actinomycetota</taxon>
        <taxon>Actinomycetes</taxon>
        <taxon>Micrococcales</taxon>
        <taxon>Microbacteriaceae</taxon>
        <taxon>Mycetocola</taxon>
    </lineage>
</organism>
<dbReference type="GO" id="GO:0016787">
    <property type="term" value="F:hydrolase activity"/>
    <property type="evidence" value="ECO:0007669"/>
    <property type="project" value="UniProtKB-KW"/>
</dbReference>
<dbReference type="PANTHER" id="PTHR43194:SF5">
    <property type="entry name" value="PIMELOYL-[ACYL-CARRIER PROTEIN] METHYL ESTER ESTERASE"/>
    <property type="match status" value="1"/>
</dbReference>
<proteinExistence type="predicted"/>
<keyword evidence="2" id="KW-0378">Hydrolase</keyword>
<feature type="domain" description="AB hydrolase-1" evidence="1">
    <location>
        <begin position="24"/>
        <end position="253"/>
    </location>
</feature>
<dbReference type="RefSeq" id="WP_121658741.1">
    <property type="nucleotide sequence ID" value="NZ_BMEK01000001.1"/>
</dbReference>
<protein>
    <submittedName>
        <fullName evidence="2">Alpha/beta hydrolase</fullName>
    </submittedName>
</protein>
<dbReference type="PANTHER" id="PTHR43194">
    <property type="entry name" value="HYDROLASE ALPHA/BETA FOLD FAMILY"/>
    <property type="match status" value="1"/>
</dbReference>
<comment type="caution">
    <text evidence="2">The sequence shown here is derived from an EMBL/GenBank/DDBJ whole genome shotgun (WGS) entry which is preliminary data.</text>
</comment>
<dbReference type="Proteomes" id="UP000282460">
    <property type="component" value="Unassembled WGS sequence"/>
</dbReference>
<evidence type="ECO:0000313" key="3">
    <source>
        <dbReference type="Proteomes" id="UP000282460"/>
    </source>
</evidence>
<keyword evidence="3" id="KW-1185">Reference proteome</keyword>
<name>A0A3L7J7D2_9MICO</name>
<dbReference type="Pfam" id="PF12697">
    <property type="entry name" value="Abhydrolase_6"/>
    <property type="match status" value="1"/>
</dbReference>
<dbReference type="Gene3D" id="3.40.50.1820">
    <property type="entry name" value="alpha/beta hydrolase"/>
    <property type="match status" value="1"/>
</dbReference>
<dbReference type="InterPro" id="IPR029058">
    <property type="entry name" value="AB_hydrolase_fold"/>
</dbReference>
<evidence type="ECO:0000259" key="1">
    <source>
        <dbReference type="Pfam" id="PF12697"/>
    </source>
</evidence>
<dbReference type="OrthoDB" id="63519at2"/>